<comment type="caution">
    <text evidence="2">The sequence shown here is derived from an EMBL/GenBank/DDBJ whole genome shotgun (WGS) entry which is preliminary data.</text>
</comment>
<dbReference type="AlphaFoldDB" id="A0A9W9QBF1"/>
<gene>
    <name evidence="2" type="ORF">N7476_000354</name>
</gene>
<sequence>MSDKAKTFFTPAQRDQMNKQGNSSKEEREKNATERKDKANTAIRTAAGNDSRERRDKDKTEIIDLYGNSKGGKK</sequence>
<feature type="compositionally biased region" description="Polar residues" evidence="1">
    <location>
        <begin position="13"/>
        <end position="23"/>
    </location>
</feature>
<proteinExistence type="predicted"/>
<evidence type="ECO:0000313" key="2">
    <source>
        <dbReference type="EMBL" id="KAJ5330571.1"/>
    </source>
</evidence>
<evidence type="ECO:0000313" key="3">
    <source>
        <dbReference type="Proteomes" id="UP001147746"/>
    </source>
</evidence>
<reference evidence="2" key="1">
    <citation type="submission" date="2022-12" db="EMBL/GenBank/DDBJ databases">
        <authorList>
            <person name="Petersen C."/>
        </authorList>
    </citation>
    <scope>NUCLEOTIDE SEQUENCE</scope>
    <source>
        <strain evidence="2">IBT 21472</strain>
    </source>
</reference>
<evidence type="ECO:0000256" key="1">
    <source>
        <dbReference type="SAM" id="MobiDB-lite"/>
    </source>
</evidence>
<feature type="compositionally biased region" description="Basic and acidic residues" evidence="1">
    <location>
        <begin position="24"/>
        <end position="39"/>
    </location>
</feature>
<dbReference type="EMBL" id="JAPZBO010000001">
    <property type="protein sequence ID" value="KAJ5330571.1"/>
    <property type="molecule type" value="Genomic_DNA"/>
</dbReference>
<reference evidence="2" key="2">
    <citation type="journal article" date="2023" name="IMA Fungus">
        <title>Comparative genomic study of the Penicillium genus elucidates a diverse pangenome and 15 lateral gene transfer events.</title>
        <authorList>
            <person name="Petersen C."/>
            <person name="Sorensen T."/>
            <person name="Nielsen M.R."/>
            <person name="Sondergaard T.E."/>
            <person name="Sorensen J.L."/>
            <person name="Fitzpatrick D.A."/>
            <person name="Frisvad J.C."/>
            <person name="Nielsen K.L."/>
        </authorList>
    </citation>
    <scope>NUCLEOTIDE SEQUENCE</scope>
    <source>
        <strain evidence="2">IBT 21472</strain>
    </source>
</reference>
<name>A0A9W9QBF1_9EURO</name>
<feature type="region of interest" description="Disordered" evidence="1">
    <location>
        <begin position="1"/>
        <end position="74"/>
    </location>
</feature>
<organism evidence="2 3">
    <name type="scientific">Penicillium atrosanguineum</name>
    <dbReference type="NCBI Taxonomy" id="1132637"/>
    <lineage>
        <taxon>Eukaryota</taxon>
        <taxon>Fungi</taxon>
        <taxon>Dikarya</taxon>
        <taxon>Ascomycota</taxon>
        <taxon>Pezizomycotina</taxon>
        <taxon>Eurotiomycetes</taxon>
        <taxon>Eurotiomycetidae</taxon>
        <taxon>Eurotiales</taxon>
        <taxon>Aspergillaceae</taxon>
        <taxon>Penicillium</taxon>
    </lineage>
</organism>
<dbReference type="Proteomes" id="UP001147746">
    <property type="component" value="Unassembled WGS sequence"/>
</dbReference>
<accession>A0A9W9QBF1</accession>
<protein>
    <submittedName>
        <fullName evidence="2">Uncharacterized protein</fullName>
    </submittedName>
</protein>
<keyword evidence="3" id="KW-1185">Reference proteome</keyword>
<feature type="compositionally biased region" description="Basic and acidic residues" evidence="1">
    <location>
        <begin position="50"/>
        <end position="62"/>
    </location>
</feature>